<dbReference type="PIRSF" id="PIRSF000429">
    <property type="entry name" value="Ac-CoA_Ac_transf"/>
    <property type="match status" value="1"/>
</dbReference>
<name>A0A9Y1FLQ9_9ARCH</name>
<evidence type="ECO:0000259" key="2">
    <source>
        <dbReference type="Pfam" id="PF00108"/>
    </source>
</evidence>
<gene>
    <name evidence="4" type="ORF">K9W45_05435</name>
</gene>
<dbReference type="Pfam" id="PF00108">
    <property type="entry name" value="Thiolase_N"/>
    <property type="match status" value="1"/>
</dbReference>
<reference evidence="4" key="1">
    <citation type="journal article" date="2022" name="Nat. Microbiol.">
        <title>Unique mobile elements and scalable gene flow at the prokaryote-eukaryote boundary revealed by circularized Asgard archaea genomes.</title>
        <authorList>
            <person name="Wu F."/>
            <person name="Speth D.R."/>
            <person name="Philosof A."/>
            <person name="Cremiere A."/>
            <person name="Narayanan A."/>
            <person name="Barco R.A."/>
            <person name="Connon S.A."/>
            <person name="Amend J.P."/>
            <person name="Antoshechkin I.A."/>
            <person name="Orphan V.J."/>
        </authorList>
    </citation>
    <scope>NUCLEOTIDE SEQUENCE</scope>
    <source>
        <strain evidence="4">PM71</strain>
    </source>
</reference>
<dbReference type="Gene3D" id="3.40.47.10">
    <property type="match status" value="1"/>
</dbReference>
<dbReference type="PANTHER" id="PTHR42870">
    <property type="entry name" value="ACETYL-COA C-ACETYLTRANSFERASE"/>
    <property type="match status" value="1"/>
</dbReference>
<protein>
    <submittedName>
        <fullName evidence="4">Thiolase domain-containing protein</fullName>
    </submittedName>
</protein>
<keyword evidence="1" id="KW-0414">Isoprene biosynthesis</keyword>
<dbReference type="InterPro" id="IPR016039">
    <property type="entry name" value="Thiolase-like"/>
</dbReference>
<dbReference type="SUPFAM" id="SSF53901">
    <property type="entry name" value="Thiolase-like"/>
    <property type="match status" value="2"/>
</dbReference>
<dbReference type="InterPro" id="IPR055140">
    <property type="entry name" value="Thiolase_C_2"/>
</dbReference>
<evidence type="ECO:0000313" key="4">
    <source>
        <dbReference type="EMBL" id="UJG41907.1"/>
    </source>
</evidence>
<organism evidence="4">
    <name type="scientific">Candidatus Heimdallarchaeum aukensis</name>
    <dbReference type="NCBI Taxonomy" id="2876573"/>
    <lineage>
        <taxon>Archaea</taxon>
        <taxon>Promethearchaeati</taxon>
        <taxon>Candidatus Heimdallarchaeota</taxon>
        <taxon>Candidatus Heimdallarchaeia (ex Rinke et al. 2021) (nom. nud.)</taxon>
        <taxon>Candidatus Heimdallarchaeales</taxon>
        <taxon>Candidatus Heimdallarchaeaceae</taxon>
        <taxon>Candidatus Heimdallarchaeum</taxon>
    </lineage>
</organism>
<dbReference type="EMBL" id="CP084166">
    <property type="protein sequence ID" value="UJG41907.1"/>
    <property type="molecule type" value="Genomic_DNA"/>
</dbReference>
<proteinExistence type="predicted"/>
<dbReference type="AlphaFoldDB" id="A0A9Y1FLQ9"/>
<accession>A0A9Y1FLQ9</accession>
<dbReference type="Proteomes" id="UP001201020">
    <property type="component" value="Chromosome"/>
</dbReference>
<dbReference type="CDD" id="cd00829">
    <property type="entry name" value="SCP-x_thiolase"/>
    <property type="match status" value="1"/>
</dbReference>
<evidence type="ECO:0000256" key="1">
    <source>
        <dbReference type="ARBA" id="ARBA00023229"/>
    </source>
</evidence>
<dbReference type="Pfam" id="PF22691">
    <property type="entry name" value="Thiolase_C_1"/>
    <property type="match status" value="1"/>
</dbReference>
<dbReference type="InterPro" id="IPR020616">
    <property type="entry name" value="Thiolase_N"/>
</dbReference>
<feature type="domain" description="Thiolase N-terminal" evidence="2">
    <location>
        <begin position="5"/>
        <end position="189"/>
    </location>
</feature>
<evidence type="ECO:0000259" key="3">
    <source>
        <dbReference type="Pfam" id="PF22691"/>
    </source>
</evidence>
<dbReference type="InterPro" id="IPR002155">
    <property type="entry name" value="Thiolase"/>
</dbReference>
<sequence>MSNEVYIIGTGQTKFGEFFNLNIGDLASEAVNKAIENAGIGKDEIRTLFIGSTVSNSLSQSSIGGICTRSCSLSSNAYRIESGNASGAAAFHHAFLSIKSGLYDVVAVLGIDKLSDYIQNGTIEKILASSIDYQWEYEMGATLTGLYSFLTQAHMEEYGTTLEQLAYIPTKNHQNGVLNPKAQYRYAIPLEKFLNAKRIADPIGRFDVATPCDGAAVVILASERYIENKKPHSYKVKILSSSAGSDTLALQHREKLTELKATRLAVNDAYNKAKISANDINVAEVHDSHPIGEILAIEDLGLVPKGEGGKATVEGLTALNGKITVNPSGGLKARGDPFGATGIAQLIEIVEQIRGNAGKRQVEDVKYGLTQNVMGTGVMSYVSISFTAIPLLFRSSIK</sequence>
<dbReference type="GO" id="GO:0016747">
    <property type="term" value="F:acyltransferase activity, transferring groups other than amino-acyl groups"/>
    <property type="evidence" value="ECO:0007669"/>
    <property type="project" value="InterPro"/>
</dbReference>
<dbReference type="PANTHER" id="PTHR42870:SF1">
    <property type="entry name" value="NON-SPECIFIC LIPID-TRANSFER PROTEIN-LIKE 2"/>
    <property type="match status" value="1"/>
</dbReference>
<feature type="domain" description="Thiolase C-terminal" evidence="3">
    <location>
        <begin position="244"/>
        <end position="384"/>
    </location>
</feature>
<dbReference type="GO" id="GO:0008299">
    <property type="term" value="P:isoprenoid biosynthetic process"/>
    <property type="evidence" value="ECO:0007669"/>
    <property type="project" value="UniProtKB-KW"/>
</dbReference>